<keyword evidence="7" id="KW-0228">DNA excision</keyword>
<dbReference type="EMBL" id="AE014184">
    <property type="protein sequence ID" value="AAO44393.1"/>
    <property type="molecule type" value="Genomic_DNA"/>
</dbReference>
<feature type="domain" description="ABC transporter" evidence="17">
    <location>
        <begin position="592"/>
        <end position="945"/>
    </location>
</feature>
<dbReference type="KEGG" id="twh:TWT_296"/>
<dbReference type="GO" id="GO:0003677">
    <property type="term" value="F:DNA binding"/>
    <property type="evidence" value="ECO:0007669"/>
    <property type="project" value="UniProtKB-KW"/>
</dbReference>
<dbReference type="Gene3D" id="1.10.8.280">
    <property type="entry name" value="ABC transporter ATPase domain-like"/>
    <property type="match status" value="1"/>
</dbReference>
<dbReference type="PANTHER" id="PTHR43152:SF3">
    <property type="entry name" value="UVRABC SYSTEM PROTEIN A"/>
    <property type="match status" value="1"/>
</dbReference>
<dbReference type="GO" id="GO:0008270">
    <property type="term" value="F:zinc ion binding"/>
    <property type="evidence" value="ECO:0007669"/>
    <property type="project" value="UniProtKB-KW"/>
</dbReference>
<dbReference type="InterPro" id="IPR004602">
    <property type="entry name" value="UvrA"/>
</dbReference>
<evidence type="ECO:0000256" key="4">
    <source>
        <dbReference type="ARBA" id="ARBA00022737"/>
    </source>
</evidence>
<evidence type="ECO:0000256" key="7">
    <source>
        <dbReference type="ARBA" id="ARBA00022769"/>
    </source>
</evidence>
<dbReference type="GO" id="GO:0005524">
    <property type="term" value="F:ATP binding"/>
    <property type="evidence" value="ECO:0007669"/>
    <property type="project" value="UniProtKB-KW"/>
</dbReference>
<evidence type="ECO:0000256" key="8">
    <source>
        <dbReference type="ARBA" id="ARBA00022771"/>
    </source>
</evidence>
<accession>Q83MY7</accession>
<dbReference type="STRING" id="203267.TWT_296"/>
<dbReference type="PANTHER" id="PTHR43152">
    <property type="entry name" value="UVRABC SYSTEM PROTEIN A"/>
    <property type="match status" value="1"/>
</dbReference>
<keyword evidence="13" id="KW-0234">DNA repair</keyword>
<dbReference type="InterPro" id="IPR041102">
    <property type="entry name" value="UvrA_inter"/>
</dbReference>
<proteinExistence type="inferred from homology"/>
<keyword evidence="10" id="KW-0067">ATP-binding</keyword>
<evidence type="ECO:0000256" key="11">
    <source>
        <dbReference type="ARBA" id="ARBA00022881"/>
    </source>
</evidence>
<evidence type="ECO:0000256" key="15">
    <source>
        <dbReference type="ARBA" id="ARBA00039316"/>
    </source>
</evidence>
<evidence type="ECO:0000256" key="10">
    <source>
        <dbReference type="ARBA" id="ARBA00022840"/>
    </source>
</evidence>
<evidence type="ECO:0000256" key="14">
    <source>
        <dbReference type="ARBA" id="ARBA00038000"/>
    </source>
</evidence>
<evidence type="ECO:0000256" key="5">
    <source>
        <dbReference type="ARBA" id="ARBA00022741"/>
    </source>
</evidence>
<dbReference type="SUPFAM" id="SSF52540">
    <property type="entry name" value="P-loop containing nucleoside triphosphate hydrolases"/>
    <property type="match status" value="2"/>
</dbReference>
<dbReference type="Proteomes" id="UP000002200">
    <property type="component" value="Chromosome"/>
</dbReference>
<keyword evidence="9" id="KW-0862">Zinc</keyword>
<evidence type="ECO:0000256" key="16">
    <source>
        <dbReference type="ARBA" id="ARBA00042156"/>
    </source>
</evidence>
<evidence type="ECO:0000256" key="12">
    <source>
        <dbReference type="ARBA" id="ARBA00023125"/>
    </source>
</evidence>
<comment type="similarity">
    <text evidence="14">Belongs to the ABC transporter superfamily. UvrA family.</text>
</comment>
<dbReference type="eggNOG" id="COG0178">
    <property type="taxonomic scope" value="Bacteria"/>
</dbReference>
<evidence type="ECO:0000256" key="2">
    <source>
        <dbReference type="ARBA" id="ARBA00022490"/>
    </source>
</evidence>
<evidence type="ECO:0000256" key="13">
    <source>
        <dbReference type="ARBA" id="ARBA00023204"/>
    </source>
</evidence>
<sequence>MSSRRSFLRVKNARVHNLKNLNVRIPRNSMTVFTGLSGSGKSSLAFDTIFAEGQRRYIESLSAYARQFLERLDRPEVDSIDGLSPSVAIDQKTTSRNPRSTVGTVTEIFDYLRLLWARVGVLHCPECDLPVQKQTIQQIVDSIAKIPHGERFMLLSPLVRQKKGEFVDLFSRLTTSGFSRVVVDEEIYLLTEVPKLKKNSRHTIKVVVDRLVSEDNMLTRLTDSIETAFGLSNICEVQTFKGDVFRFSINSACPNLHFLNFDKIEPRTFSFNSPVGACPDCDGIGTVRSVNMTTLVPDIQLSVEKIALDLIGKKIVSKNFMREISALARNLKFTLNTPWSDLTDYVQNTILHAKNFLLHNTRVRYYTGLVRKIERDVSENSGGSLSGYLYNSPCRSCSGKRLRASSLCVKVSNKNIIDVCDMPLDGILHFFKALDIPRKFEKISSPILREIISRLEFLIELGLGYLTLSRSITTISGGESQRIRLATQIGSGLTEVLYVLDEPSIGLHKRDNEKLIKLLLNLRNRGNTLIVVEHDEETIRSSDWIVDIGPGAGRMGGQVVYSGPVGKMPSRSLTGKYLSGELMVSTPKKRRVSSCGITLSGAKENNLKNITVFFPLKTFIVITGVSGSGKSTLVNSVLCKALSNICKGNTPSENNCQDADCTDACTVRNGMQHNEQTVRLAPALDGAENISKVVHIDQKPIGRTPRSNLATYTGVFDKIRDIFSKTPTARARGYSPGRFSFNLKGGRCEKCKGDGCIKVEMNFLPDVYVDCEDCNGMRYNRDTLQVLYNNMSIHDVLTMPVCEAVEFFRAIPSIHQPLKLMDEIGLGYMTLGQPAPTLSGGEAQRIKLAAQLQKRTAQDVLYVLDEPTTGLHFHDVRQLLEILHRLVDNGNTVIVIEHNLDVIKTADHVIDMGPEGGNAGGSVVACGTPEEVALHPDSATGYFLKKCL</sequence>
<dbReference type="Pfam" id="PF17755">
    <property type="entry name" value="UvrA_DNA-bind"/>
    <property type="match status" value="1"/>
</dbReference>
<name>Q83MY7_TROWT</name>
<evidence type="ECO:0000256" key="6">
    <source>
        <dbReference type="ARBA" id="ARBA00022763"/>
    </source>
</evidence>
<evidence type="ECO:0000256" key="1">
    <source>
        <dbReference type="ARBA" id="ARBA00004496"/>
    </source>
</evidence>
<keyword evidence="6" id="KW-0227">DNA damage</keyword>
<keyword evidence="8" id="KW-0863">Zinc-finger</keyword>
<dbReference type="HOGENOM" id="CLU_001370_0_2_11"/>
<keyword evidence="4" id="KW-0677">Repeat</keyword>
<dbReference type="InterPro" id="IPR003439">
    <property type="entry name" value="ABC_transporter-like_ATP-bd"/>
</dbReference>
<keyword evidence="19" id="KW-1185">Reference proteome</keyword>
<keyword evidence="12" id="KW-0238">DNA-binding</keyword>
<dbReference type="Pfam" id="PF17760">
    <property type="entry name" value="UvrA_inter"/>
    <property type="match status" value="1"/>
</dbReference>
<dbReference type="Gene3D" id="3.30.1490.20">
    <property type="entry name" value="ATP-grasp fold, A domain"/>
    <property type="match status" value="1"/>
</dbReference>
<dbReference type="AlphaFoldDB" id="Q83MY7"/>
<gene>
    <name evidence="18" type="primary">uvrA</name>
    <name evidence="18" type="ordered locus">TWT_296</name>
</gene>
<reference evidence="18 19" key="1">
    <citation type="journal article" date="2003" name="Genome Res.">
        <title>Tropheryma whipplei twist: a human pathogenic Actinobacteria with a reduced genome.</title>
        <authorList>
            <person name="Raoult D."/>
            <person name="Ogata H."/>
            <person name="Audic S."/>
            <person name="Robert C."/>
            <person name="Suhre K."/>
            <person name="Drancourt M."/>
            <person name="Claverie J.-M."/>
        </authorList>
    </citation>
    <scope>NUCLEOTIDE SEQUENCE [LARGE SCALE GENOMIC DNA]</scope>
    <source>
        <strain evidence="18 19">Twist</strain>
    </source>
</reference>
<dbReference type="Gene3D" id="3.40.50.300">
    <property type="entry name" value="P-loop containing nucleotide triphosphate hydrolases"/>
    <property type="match status" value="2"/>
</dbReference>
<organism evidence="18 19">
    <name type="scientific">Tropheryma whipplei (strain Twist)</name>
    <name type="common">Whipple's bacillus</name>
    <dbReference type="NCBI Taxonomy" id="203267"/>
    <lineage>
        <taxon>Bacteria</taxon>
        <taxon>Bacillati</taxon>
        <taxon>Actinomycetota</taxon>
        <taxon>Actinomycetes</taxon>
        <taxon>Micrococcales</taxon>
        <taxon>Tropherymataceae</taxon>
        <taxon>Tropheryma</taxon>
    </lineage>
</organism>
<dbReference type="InterPro" id="IPR013815">
    <property type="entry name" value="ATP_grasp_subdomain_1"/>
</dbReference>
<dbReference type="InterPro" id="IPR027417">
    <property type="entry name" value="P-loop_NTPase"/>
</dbReference>
<keyword evidence="2" id="KW-0963">Cytoplasm</keyword>
<dbReference type="InterPro" id="IPR041552">
    <property type="entry name" value="UvrA_DNA-bd"/>
</dbReference>
<dbReference type="NCBIfam" id="TIGR00630">
    <property type="entry name" value="uvra"/>
    <property type="match status" value="1"/>
</dbReference>
<evidence type="ECO:0000256" key="9">
    <source>
        <dbReference type="ARBA" id="ARBA00022833"/>
    </source>
</evidence>
<dbReference type="PROSITE" id="PS50893">
    <property type="entry name" value="ABC_TRANSPORTER_2"/>
    <property type="match status" value="1"/>
</dbReference>
<evidence type="ECO:0000256" key="3">
    <source>
        <dbReference type="ARBA" id="ARBA00022723"/>
    </source>
</evidence>
<keyword evidence="3" id="KW-0479">Metal-binding</keyword>
<keyword evidence="5" id="KW-0547">Nucleotide-binding</keyword>
<protein>
    <recommendedName>
        <fullName evidence="15">UvrABC system protein A</fullName>
    </recommendedName>
    <alternativeName>
        <fullName evidence="16">Excinuclease ABC subunit A</fullName>
    </alternativeName>
</protein>
<dbReference type="RefSeq" id="WP_011102486.1">
    <property type="nucleotide sequence ID" value="NC_004572.3"/>
</dbReference>
<dbReference type="Gene3D" id="1.20.1580.10">
    <property type="entry name" value="ABC transporter ATPase like domain"/>
    <property type="match status" value="2"/>
</dbReference>
<dbReference type="OrthoDB" id="9809851at2"/>
<dbReference type="PROSITE" id="PS00211">
    <property type="entry name" value="ABC_TRANSPORTER_1"/>
    <property type="match status" value="2"/>
</dbReference>
<dbReference type="InterPro" id="IPR017871">
    <property type="entry name" value="ABC_transporter-like_CS"/>
</dbReference>
<dbReference type="GO" id="GO:0009380">
    <property type="term" value="C:excinuclease repair complex"/>
    <property type="evidence" value="ECO:0007669"/>
    <property type="project" value="InterPro"/>
</dbReference>
<dbReference type="GO" id="GO:0004518">
    <property type="term" value="F:nuclease activity"/>
    <property type="evidence" value="ECO:0007669"/>
    <property type="project" value="UniProtKB-KW"/>
</dbReference>
<evidence type="ECO:0000259" key="17">
    <source>
        <dbReference type="PROSITE" id="PS50893"/>
    </source>
</evidence>
<dbReference type="GO" id="GO:0016887">
    <property type="term" value="F:ATP hydrolysis activity"/>
    <property type="evidence" value="ECO:0007669"/>
    <property type="project" value="InterPro"/>
</dbReference>
<dbReference type="CDD" id="cd03271">
    <property type="entry name" value="ABC_UvrA_II"/>
    <property type="match status" value="1"/>
</dbReference>
<evidence type="ECO:0000313" key="18">
    <source>
        <dbReference type="EMBL" id="AAO44393.1"/>
    </source>
</evidence>
<dbReference type="GO" id="GO:0006289">
    <property type="term" value="P:nucleotide-excision repair"/>
    <property type="evidence" value="ECO:0007669"/>
    <property type="project" value="InterPro"/>
</dbReference>
<dbReference type="GO" id="GO:0005737">
    <property type="term" value="C:cytoplasm"/>
    <property type="evidence" value="ECO:0007669"/>
    <property type="project" value="UniProtKB-SubCell"/>
</dbReference>
<evidence type="ECO:0000313" key="19">
    <source>
        <dbReference type="Proteomes" id="UP000002200"/>
    </source>
</evidence>
<dbReference type="NCBIfam" id="NF001503">
    <property type="entry name" value="PRK00349.1"/>
    <property type="match status" value="1"/>
</dbReference>
<keyword evidence="11" id="KW-0267">Excision nuclease</keyword>
<comment type="subcellular location">
    <subcellularLocation>
        <location evidence="1">Cytoplasm</location>
    </subcellularLocation>
</comment>